<protein>
    <submittedName>
        <fullName evidence="2">3-oxoacyl-[acyl-carrier protein] reductase</fullName>
        <ecNumber evidence="2">1.1.1.100</ecNumber>
    </submittedName>
</protein>
<dbReference type="Proteomes" id="UP001519343">
    <property type="component" value="Unassembled WGS sequence"/>
</dbReference>
<comment type="caution">
    <text evidence="2">The sequence shown here is derived from an EMBL/GenBank/DDBJ whole genome shotgun (WGS) entry which is preliminary data.</text>
</comment>
<name>A0ABS4GQW1_9BACL</name>
<accession>A0ABS4GQW1</accession>
<dbReference type="PANTHER" id="PTHR42879">
    <property type="entry name" value="3-OXOACYL-(ACYL-CARRIER-PROTEIN) REDUCTASE"/>
    <property type="match status" value="1"/>
</dbReference>
<gene>
    <name evidence="2" type="ORF">J2Z37_002674</name>
</gene>
<evidence type="ECO:0000313" key="2">
    <source>
        <dbReference type="EMBL" id="MBP1932666.1"/>
    </source>
</evidence>
<proteinExistence type="inferred from homology"/>
<keyword evidence="2" id="KW-0560">Oxidoreductase</keyword>
<sequence length="254" mass="27413">MNGKLDGKIALVTGGSRGLGKWISYALAQAGAKVVVNYANQQSFADETVKWIASEGGEAIAMQADIRDEAKVIGLIQSIEEYYGGQVDILVNNATGPQPRYSIEESNWEIYLEQLDFHVKAPLYLTKAVLPGMKKKKQGRIINISSEVVQLAPPNFSNYVIGKTAMIGMTRSWANELGSNGITVNAVAPGFILVERHEGQDLEARIADYVKRVPLGHQGEPLDVGNAVAYLASEDAKFVTGQCLNVSGGVVFDV</sequence>
<dbReference type="PRINTS" id="PR00080">
    <property type="entry name" value="SDRFAMILY"/>
</dbReference>
<comment type="similarity">
    <text evidence="1">Belongs to the short-chain dehydrogenases/reductases (SDR) family.</text>
</comment>
<dbReference type="InterPro" id="IPR020904">
    <property type="entry name" value="Sc_DH/Rdtase_CS"/>
</dbReference>
<dbReference type="EC" id="1.1.1.100" evidence="2"/>
<organism evidence="2 3">
    <name type="scientific">Ammoniphilus resinae</name>
    <dbReference type="NCBI Taxonomy" id="861532"/>
    <lineage>
        <taxon>Bacteria</taxon>
        <taxon>Bacillati</taxon>
        <taxon>Bacillota</taxon>
        <taxon>Bacilli</taxon>
        <taxon>Bacillales</taxon>
        <taxon>Paenibacillaceae</taxon>
        <taxon>Aneurinibacillus group</taxon>
        <taxon>Ammoniphilus</taxon>
    </lineage>
</organism>
<dbReference type="SUPFAM" id="SSF51735">
    <property type="entry name" value="NAD(P)-binding Rossmann-fold domains"/>
    <property type="match status" value="1"/>
</dbReference>
<dbReference type="GO" id="GO:0004316">
    <property type="term" value="F:3-oxoacyl-[acyl-carrier-protein] reductase (NADPH) activity"/>
    <property type="evidence" value="ECO:0007669"/>
    <property type="project" value="UniProtKB-EC"/>
</dbReference>
<dbReference type="Pfam" id="PF13561">
    <property type="entry name" value="adh_short_C2"/>
    <property type="match status" value="1"/>
</dbReference>
<dbReference type="RefSeq" id="WP_209810701.1">
    <property type="nucleotide sequence ID" value="NZ_JAGGKT010000007.1"/>
</dbReference>
<evidence type="ECO:0000256" key="1">
    <source>
        <dbReference type="ARBA" id="ARBA00006484"/>
    </source>
</evidence>
<reference evidence="2 3" key="1">
    <citation type="submission" date="2021-03" db="EMBL/GenBank/DDBJ databases">
        <title>Genomic Encyclopedia of Type Strains, Phase IV (KMG-IV): sequencing the most valuable type-strain genomes for metagenomic binning, comparative biology and taxonomic classification.</title>
        <authorList>
            <person name="Goeker M."/>
        </authorList>
    </citation>
    <scope>NUCLEOTIDE SEQUENCE [LARGE SCALE GENOMIC DNA]</scope>
    <source>
        <strain evidence="2 3">DSM 24738</strain>
    </source>
</reference>
<evidence type="ECO:0000313" key="3">
    <source>
        <dbReference type="Proteomes" id="UP001519343"/>
    </source>
</evidence>
<dbReference type="PANTHER" id="PTHR42879:SF2">
    <property type="entry name" value="3-OXOACYL-[ACYL-CARRIER-PROTEIN] REDUCTASE FABG"/>
    <property type="match status" value="1"/>
</dbReference>
<dbReference type="Gene3D" id="3.40.50.720">
    <property type="entry name" value="NAD(P)-binding Rossmann-like Domain"/>
    <property type="match status" value="1"/>
</dbReference>
<keyword evidence="3" id="KW-1185">Reference proteome</keyword>
<dbReference type="InterPro" id="IPR036291">
    <property type="entry name" value="NAD(P)-bd_dom_sf"/>
</dbReference>
<dbReference type="InterPro" id="IPR002347">
    <property type="entry name" value="SDR_fam"/>
</dbReference>
<dbReference type="InterPro" id="IPR050259">
    <property type="entry name" value="SDR"/>
</dbReference>
<dbReference type="PROSITE" id="PS00061">
    <property type="entry name" value="ADH_SHORT"/>
    <property type="match status" value="1"/>
</dbReference>
<dbReference type="EMBL" id="JAGGKT010000007">
    <property type="protein sequence ID" value="MBP1932666.1"/>
    <property type="molecule type" value="Genomic_DNA"/>
</dbReference>
<dbReference type="PRINTS" id="PR00081">
    <property type="entry name" value="GDHRDH"/>
</dbReference>